<proteinExistence type="predicted"/>
<protein>
    <recommendedName>
        <fullName evidence="2">BZIP domain-containing protein</fullName>
    </recommendedName>
</protein>
<evidence type="ECO:0000313" key="4">
    <source>
        <dbReference type="Proteomes" id="UP000182658"/>
    </source>
</evidence>
<sequence length="462" mass="51588">MISAHGSTDKLASGATLSAQLAKKPISADRRLQNRKAQKAYRDRKRERLRELESKLATLQSASVTVSPAGQLGSTLSSIPTAQILASEVSDVSRIRHPYQQPLPESLPDAVYTLNGWDNLSLWPSVMSPEINLLSTNAGDRETNLAEEVFGLLDSPGIHTPDHLQSSSISPASIVPLQRQHAESTQSRRHTEATRASAFSEPTDSKSLHIYRPSGRQFATTPRLVREHFLSLPKSTQRRLYQLAKDGDFSFVDVVQSLLQVTNDDVHAARQSEQLLPVVQASVDTEAYSPYRNVLRIARFSYFAALFANFSCLGFNFSAFLDENSVSPFCGRPDDDTNDVDIPSSLRPLPSQRTISHHPYIDSLPFPSFRRRALAALSTDPPLLDEDDLCIDLMLKDGLVCWGSTGQNGSDHGTPWDSRSWEAKEWFLRKWWWLVGGQDGELYVSSRWWASQRGERISLRGL</sequence>
<gene>
    <name evidence="3" type="ORF">CONLIGDRAFT_638340</name>
</gene>
<reference evidence="3 4" key="1">
    <citation type="submission" date="2016-10" db="EMBL/GenBank/DDBJ databases">
        <title>Draft genome sequence of Coniochaeta ligniaria NRRL30616, a lignocellulolytic fungus for bioabatement of inhibitors in plant biomass hydrolysates.</title>
        <authorList>
            <consortium name="DOE Joint Genome Institute"/>
            <person name="Jimenez D.J."/>
            <person name="Hector R.E."/>
            <person name="Riley R."/>
            <person name="Sun H."/>
            <person name="Grigoriev I.V."/>
            <person name="Van Elsas J.D."/>
            <person name="Nichols N.N."/>
        </authorList>
    </citation>
    <scope>NUCLEOTIDE SEQUENCE [LARGE SCALE GENOMIC DNA]</scope>
    <source>
        <strain evidence="3 4">NRRL 30616</strain>
    </source>
</reference>
<dbReference type="CDD" id="cd14688">
    <property type="entry name" value="bZIP_YAP"/>
    <property type="match status" value="1"/>
</dbReference>
<dbReference type="GO" id="GO:0003700">
    <property type="term" value="F:DNA-binding transcription factor activity"/>
    <property type="evidence" value="ECO:0007669"/>
    <property type="project" value="InterPro"/>
</dbReference>
<feature type="domain" description="BZIP" evidence="2">
    <location>
        <begin position="30"/>
        <end position="44"/>
    </location>
</feature>
<evidence type="ECO:0000259" key="2">
    <source>
        <dbReference type="PROSITE" id="PS00036"/>
    </source>
</evidence>
<dbReference type="Proteomes" id="UP000182658">
    <property type="component" value="Unassembled WGS sequence"/>
</dbReference>
<dbReference type="OrthoDB" id="5973539at2759"/>
<dbReference type="InterPro" id="IPR021833">
    <property type="entry name" value="DUF3425"/>
</dbReference>
<name>A0A1J7I4M2_9PEZI</name>
<dbReference type="InterPro" id="IPR046347">
    <property type="entry name" value="bZIP_sf"/>
</dbReference>
<dbReference type="EMBL" id="KV875115">
    <property type="protein sequence ID" value="OIW22421.1"/>
    <property type="molecule type" value="Genomic_DNA"/>
</dbReference>
<keyword evidence="4" id="KW-1185">Reference proteome</keyword>
<dbReference type="PROSITE" id="PS00036">
    <property type="entry name" value="BZIP_BASIC"/>
    <property type="match status" value="1"/>
</dbReference>
<evidence type="ECO:0000256" key="1">
    <source>
        <dbReference type="SAM" id="MobiDB-lite"/>
    </source>
</evidence>
<dbReference type="InParanoid" id="A0A1J7I4M2"/>
<dbReference type="InterPro" id="IPR004827">
    <property type="entry name" value="bZIP"/>
</dbReference>
<dbReference type="PANTHER" id="PTHR38116:SF5">
    <property type="entry name" value="BZIP DOMAIN-CONTAINING PROTEIN"/>
    <property type="match status" value="1"/>
</dbReference>
<evidence type="ECO:0000313" key="3">
    <source>
        <dbReference type="EMBL" id="OIW22421.1"/>
    </source>
</evidence>
<accession>A0A1J7I4M2</accession>
<dbReference type="AlphaFoldDB" id="A0A1J7I4M2"/>
<feature type="region of interest" description="Disordered" evidence="1">
    <location>
        <begin position="176"/>
        <end position="208"/>
    </location>
</feature>
<organism evidence="3 4">
    <name type="scientific">Coniochaeta ligniaria NRRL 30616</name>
    <dbReference type="NCBI Taxonomy" id="1408157"/>
    <lineage>
        <taxon>Eukaryota</taxon>
        <taxon>Fungi</taxon>
        <taxon>Dikarya</taxon>
        <taxon>Ascomycota</taxon>
        <taxon>Pezizomycotina</taxon>
        <taxon>Sordariomycetes</taxon>
        <taxon>Sordariomycetidae</taxon>
        <taxon>Coniochaetales</taxon>
        <taxon>Coniochaetaceae</taxon>
        <taxon>Coniochaeta</taxon>
    </lineage>
</organism>
<dbReference type="SUPFAM" id="SSF57959">
    <property type="entry name" value="Leucine zipper domain"/>
    <property type="match status" value="1"/>
</dbReference>
<dbReference type="Pfam" id="PF11905">
    <property type="entry name" value="DUF3425"/>
    <property type="match status" value="1"/>
</dbReference>
<feature type="region of interest" description="Disordered" evidence="1">
    <location>
        <begin position="26"/>
        <end position="47"/>
    </location>
</feature>
<dbReference type="PANTHER" id="PTHR38116">
    <property type="entry name" value="CHROMOSOME 7, WHOLE GENOME SHOTGUN SEQUENCE"/>
    <property type="match status" value="1"/>
</dbReference>
<dbReference type="Gene3D" id="1.20.5.170">
    <property type="match status" value="1"/>
</dbReference>